<evidence type="ECO:0000259" key="3">
    <source>
        <dbReference type="Pfam" id="PF13439"/>
    </source>
</evidence>
<dbReference type="Pfam" id="PF13439">
    <property type="entry name" value="Glyco_transf_4"/>
    <property type="match status" value="1"/>
</dbReference>
<dbReference type="InterPro" id="IPR050194">
    <property type="entry name" value="Glycosyltransferase_grp1"/>
</dbReference>
<organism evidence="4 5">
    <name type="scientific">Streptomyces acidiscabies</name>
    <dbReference type="NCBI Taxonomy" id="42234"/>
    <lineage>
        <taxon>Bacteria</taxon>
        <taxon>Bacillati</taxon>
        <taxon>Actinomycetota</taxon>
        <taxon>Actinomycetes</taxon>
        <taxon>Kitasatosporales</taxon>
        <taxon>Streptomycetaceae</taxon>
        <taxon>Streptomyces</taxon>
    </lineage>
</organism>
<dbReference type="Gene3D" id="3.40.50.2000">
    <property type="entry name" value="Glycogen Phosphorylase B"/>
    <property type="match status" value="2"/>
</dbReference>
<feature type="domain" description="Glycosyltransferase subfamily 4-like N-terminal" evidence="3">
    <location>
        <begin position="17"/>
        <end position="167"/>
    </location>
</feature>
<protein>
    <submittedName>
        <fullName evidence="4">Galactosyltransferase</fullName>
    </submittedName>
</protein>
<dbReference type="Proteomes" id="UP000037151">
    <property type="component" value="Unassembled WGS sequence"/>
</dbReference>
<dbReference type="Pfam" id="PF13692">
    <property type="entry name" value="Glyco_trans_1_4"/>
    <property type="match status" value="1"/>
</dbReference>
<evidence type="ECO:0000256" key="2">
    <source>
        <dbReference type="ARBA" id="ARBA00022679"/>
    </source>
</evidence>
<reference evidence="5" key="1">
    <citation type="submission" date="2014-07" db="EMBL/GenBank/DDBJ databases">
        <title>Genome sequencing of plant-pathogenic Streptomyces species.</title>
        <authorList>
            <person name="Harrison J."/>
            <person name="Sapp M."/>
            <person name="Thwaites R."/>
            <person name="Studholme D.J."/>
        </authorList>
    </citation>
    <scope>NUCLEOTIDE SEQUENCE [LARGE SCALE GENOMIC DNA]</scope>
    <source>
        <strain evidence="5">NCPPB 4445</strain>
    </source>
</reference>
<dbReference type="GO" id="GO:0016758">
    <property type="term" value="F:hexosyltransferase activity"/>
    <property type="evidence" value="ECO:0007669"/>
    <property type="project" value="TreeGrafter"/>
</dbReference>
<dbReference type="SUPFAM" id="SSF53756">
    <property type="entry name" value="UDP-Glycosyltransferase/glycogen phosphorylase"/>
    <property type="match status" value="1"/>
</dbReference>
<sequence length="386" mass="41137">MNIALVMLPYHSDEPAGIERSLASLAAGLRELGHRTIVVAAGSRHAVTDPDVVHLTSVTFPRPVPYEEIPALLADTATIGQEVRRILEDHETDIVVWGDAVSGLGFLGPAPRSARTALMVHFARTDDGMHQSLAHKPDAVITVSPFMVEEAARAGIDSSTWRTLPNALLCKEDPPARARREELRRAGPVRVVARADPAKGVADLLRCVPPELNRPVQIVLAKAGFEISPGLQDAYLRECSELADSLDAVELLPPLPWNEVQSFFAGAAVAVVPSTGPESFCNVAAEALSVGTPVLGFRMGHLPVLAGPGGRTVDVTSTGEESLPVLTGPAAHMPSVARHMRTLWDATTGLLDDHDGYHTASRHGPSQTASYTPAAVAEQFLQMMES</sequence>
<dbReference type="CDD" id="cd03801">
    <property type="entry name" value="GT4_PimA-like"/>
    <property type="match status" value="1"/>
</dbReference>
<dbReference type="PATRIC" id="fig|42234.21.peg.8444"/>
<proteinExistence type="predicted"/>
<evidence type="ECO:0000313" key="5">
    <source>
        <dbReference type="Proteomes" id="UP000037151"/>
    </source>
</evidence>
<keyword evidence="2 4" id="KW-0808">Transferase</keyword>
<dbReference type="GO" id="GO:1901137">
    <property type="term" value="P:carbohydrate derivative biosynthetic process"/>
    <property type="evidence" value="ECO:0007669"/>
    <property type="project" value="UniProtKB-ARBA"/>
</dbReference>
<dbReference type="EMBL" id="JPPY01000229">
    <property type="protein sequence ID" value="KND25229.1"/>
    <property type="molecule type" value="Genomic_DNA"/>
</dbReference>
<gene>
    <name evidence="4" type="ORF">IQ63_41100</name>
</gene>
<dbReference type="RefSeq" id="WP_050375134.1">
    <property type="nucleotide sequence ID" value="NZ_KQ257834.1"/>
</dbReference>
<evidence type="ECO:0000313" key="4">
    <source>
        <dbReference type="EMBL" id="KND25229.1"/>
    </source>
</evidence>
<evidence type="ECO:0000256" key="1">
    <source>
        <dbReference type="ARBA" id="ARBA00022676"/>
    </source>
</evidence>
<name>A0A0L0JIE3_9ACTN</name>
<comment type="caution">
    <text evidence="4">The sequence shown here is derived from an EMBL/GenBank/DDBJ whole genome shotgun (WGS) entry which is preliminary data.</text>
</comment>
<accession>A0A0L0JIE3</accession>
<dbReference type="OrthoDB" id="3514322at2"/>
<dbReference type="PANTHER" id="PTHR45947">
    <property type="entry name" value="SULFOQUINOVOSYL TRANSFERASE SQD2"/>
    <property type="match status" value="1"/>
</dbReference>
<keyword evidence="1 4" id="KW-0328">Glycosyltransferase</keyword>
<dbReference type="PANTHER" id="PTHR45947:SF3">
    <property type="entry name" value="SULFOQUINOVOSYL TRANSFERASE SQD2"/>
    <property type="match status" value="1"/>
</dbReference>
<dbReference type="InterPro" id="IPR028098">
    <property type="entry name" value="Glyco_trans_4-like_N"/>
</dbReference>
<dbReference type="AlphaFoldDB" id="A0A0L0JIE3"/>